<dbReference type="InterPro" id="IPR005614">
    <property type="entry name" value="NrfD-like"/>
</dbReference>
<dbReference type="EMBL" id="JACHHB010000007">
    <property type="protein sequence ID" value="MBB5173616.1"/>
    <property type="molecule type" value="Genomic_DNA"/>
</dbReference>
<comment type="similarity">
    <text evidence="2">Belongs to the NrfD family.</text>
</comment>
<dbReference type="Gene3D" id="1.20.1630.10">
    <property type="entry name" value="Formate dehydrogenase/DMSO reductase domain"/>
    <property type="match status" value="1"/>
</dbReference>
<feature type="transmembrane region" description="Helical" evidence="7">
    <location>
        <begin position="45"/>
        <end position="62"/>
    </location>
</feature>
<feature type="transmembrane region" description="Helical" evidence="7">
    <location>
        <begin position="116"/>
        <end position="139"/>
    </location>
</feature>
<keyword evidence="6 7" id="KW-0472">Membrane</keyword>
<feature type="transmembrane region" description="Helical" evidence="7">
    <location>
        <begin position="188"/>
        <end position="206"/>
    </location>
</feature>
<reference evidence="8 9" key="1">
    <citation type="submission" date="2020-08" db="EMBL/GenBank/DDBJ databases">
        <title>Genomic Encyclopedia of Type Strains, Phase IV (KMG-IV): sequencing the most valuable type-strain genomes for metagenomic binning, comparative biology and taxonomic classification.</title>
        <authorList>
            <person name="Goeker M."/>
        </authorList>
    </citation>
    <scope>NUCLEOTIDE SEQUENCE [LARGE SCALE GENOMIC DNA]</scope>
    <source>
        <strain evidence="8 9">DSM 24696</strain>
    </source>
</reference>
<evidence type="ECO:0000256" key="3">
    <source>
        <dbReference type="ARBA" id="ARBA00022475"/>
    </source>
</evidence>
<feature type="transmembrane region" description="Helical" evidence="7">
    <location>
        <begin position="6"/>
        <end position="33"/>
    </location>
</feature>
<evidence type="ECO:0000313" key="9">
    <source>
        <dbReference type="Proteomes" id="UP000551878"/>
    </source>
</evidence>
<gene>
    <name evidence="8" type="ORF">HNQ41_001805</name>
</gene>
<proteinExistence type="inferred from homology"/>
<comment type="caution">
    <text evidence="8">The sequence shown here is derived from an EMBL/GenBank/DDBJ whole genome shotgun (WGS) entry which is preliminary data.</text>
</comment>
<dbReference type="Pfam" id="PF03916">
    <property type="entry name" value="NrfD"/>
    <property type="match status" value="1"/>
</dbReference>
<dbReference type="Proteomes" id="UP000551878">
    <property type="component" value="Unassembled WGS sequence"/>
</dbReference>
<evidence type="ECO:0000256" key="7">
    <source>
        <dbReference type="SAM" id="Phobius"/>
    </source>
</evidence>
<dbReference type="PANTHER" id="PTHR34856">
    <property type="entry name" value="PROTEIN NRFD"/>
    <property type="match status" value="1"/>
</dbReference>
<feature type="transmembrane region" description="Helical" evidence="7">
    <location>
        <begin position="151"/>
        <end position="172"/>
    </location>
</feature>
<evidence type="ECO:0000256" key="6">
    <source>
        <dbReference type="ARBA" id="ARBA00023136"/>
    </source>
</evidence>
<name>A0A840QQB5_9BACI</name>
<dbReference type="PANTHER" id="PTHR34856:SF2">
    <property type="entry name" value="PROTEIN NRFD"/>
    <property type="match status" value="1"/>
</dbReference>
<keyword evidence="5 7" id="KW-1133">Transmembrane helix</keyword>
<evidence type="ECO:0000256" key="1">
    <source>
        <dbReference type="ARBA" id="ARBA00004651"/>
    </source>
</evidence>
<feature type="transmembrane region" description="Helical" evidence="7">
    <location>
        <begin position="82"/>
        <end position="104"/>
    </location>
</feature>
<dbReference type="InterPro" id="IPR052049">
    <property type="entry name" value="Electron_transfer_protein"/>
</dbReference>
<keyword evidence="3" id="KW-1003">Cell membrane</keyword>
<sequence length="304" mass="33515">MMTMWGMLIAIYLFLAGISAGSYITGILCDWYVKDERLIKLRKAAIWLATPVLGLGLGILIFDAEAGLFNPWRMAFLFNNLPFSMMSTGTLIITLFFFLLVWHGWLEFKNKFVPNWVKVTGLVLALGTAAYTGLLIGLAQVPFWNTPMLPILFSVSGVSAGIAAAFIAGVMWDKSIIEFIIPLKKVHLGLLVFEAFLLFSLLYVAASRDVTAAQSVSMILTGELALWFWGGLVFIGLVIPITSESIELIKHKQVEPPLDLNLQHFSAGKGEVMKLYFVEGATIFGGFCLRLIIISAAIPINVML</sequence>
<keyword evidence="9" id="KW-1185">Reference proteome</keyword>
<organism evidence="8 9">
    <name type="scientific">Texcoconibacillus texcoconensis</name>
    <dbReference type="NCBI Taxonomy" id="1095777"/>
    <lineage>
        <taxon>Bacteria</taxon>
        <taxon>Bacillati</taxon>
        <taxon>Bacillota</taxon>
        <taxon>Bacilli</taxon>
        <taxon>Bacillales</taxon>
        <taxon>Bacillaceae</taxon>
        <taxon>Texcoconibacillus</taxon>
    </lineage>
</organism>
<comment type="subcellular location">
    <subcellularLocation>
        <location evidence="1">Cell membrane</location>
        <topology evidence="1">Multi-pass membrane protein</topology>
    </subcellularLocation>
</comment>
<dbReference type="GO" id="GO:0005886">
    <property type="term" value="C:plasma membrane"/>
    <property type="evidence" value="ECO:0007669"/>
    <property type="project" value="UniProtKB-SubCell"/>
</dbReference>
<protein>
    <submittedName>
        <fullName evidence="8">Formate-dependent nitrite reductase membrane component NrfD</fullName>
    </submittedName>
</protein>
<accession>A0A840QQB5</accession>
<dbReference type="RefSeq" id="WP_184664065.1">
    <property type="nucleotide sequence ID" value="NZ_JACHHB010000007.1"/>
</dbReference>
<feature type="transmembrane region" description="Helical" evidence="7">
    <location>
        <begin position="226"/>
        <end position="243"/>
    </location>
</feature>
<evidence type="ECO:0000256" key="2">
    <source>
        <dbReference type="ARBA" id="ARBA00008929"/>
    </source>
</evidence>
<dbReference type="AlphaFoldDB" id="A0A840QQB5"/>
<evidence type="ECO:0000256" key="5">
    <source>
        <dbReference type="ARBA" id="ARBA00022989"/>
    </source>
</evidence>
<feature type="transmembrane region" description="Helical" evidence="7">
    <location>
        <begin position="275"/>
        <end position="298"/>
    </location>
</feature>
<evidence type="ECO:0000313" key="8">
    <source>
        <dbReference type="EMBL" id="MBB5173616.1"/>
    </source>
</evidence>
<evidence type="ECO:0000256" key="4">
    <source>
        <dbReference type="ARBA" id="ARBA00022692"/>
    </source>
</evidence>
<keyword evidence="4 7" id="KW-0812">Transmembrane</keyword>